<dbReference type="PANTHER" id="PTHR15995:SF1">
    <property type="entry name" value="PROTEIN ZWILCH HOMOLOG"/>
    <property type="match status" value="1"/>
</dbReference>
<keyword evidence="5 9" id="KW-0498">Mitosis</keyword>
<keyword evidence="4 9" id="KW-0132">Cell division</keyword>
<proteinExistence type="inferred from homology"/>
<evidence type="ECO:0000256" key="6">
    <source>
        <dbReference type="ARBA" id="ARBA00022838"/>
    </source>
</evidence>
<keyword evidence="3 9" id="KW-0158">Chromosome</keyword>
<evidence type="ECO:0000256" key="3">
    <source>
        <dbReference type="ARBA" id="ARBA00022454"/>
    </source>
</evidence>
<dbReference type="InterPro" id="IPR018630">
    <property type="entry name" value="Zwilch"/>
</dbReference>
<evidence type="ECO:0000313" key="10">
    <source>
        <dbReference type="Ensembl" id="ENSCHIP00010012302.1"/>
    </source>
</evidence>
<dbReference type="Ensembl" id="ENSCHIT00010017393.1">
    <property type="protein sequence ID" value="ENSCHIP00010012302.1"/>
    <property type="gene ID" value="ENSCHIG00010008860.1"/>
</dbReference>
<keyword evidence="8 9" id="KW-0137">Centromere</keyword>
<dbReference type="Gene3D" id="6.10.140.520">
    <property type="match status" value="1"/>
</dbReference>
<dbReference type="GO" id="GO:0051301">
    <property type="term" value="P:cell division"/>
    <property type="evidence" value="ECO:0007669"/>
    <property type="project" value="UniProtKB-UniRule"/>
</dbReference>
<dbReference type="AlphaFoldDB" id="A0A8C2NZ75"/>
<dbReference type="GO" id="GO:1990423">
    <property type="term" value="C:RZZ complex"/>
    <property type="evidence" value="ECO:0007669"/>
    <property type="project" value="UniProtKB-UniRule"/>
</dbReference>
<evidence type="ECO:0000256" key="2">
    <source>
        <dbReference type="ARBA" id="ARBA00009062"/>
    </source>
</evidence>
<evidence type="ECO:0000256" key="7">
    <source>
        <dbReference type="ARBA" id="ARBA00023306"/>
    </source>
</evidence>
<name>A0A8C2NZ75_CAPHI</name>
<dbReference type="PANTHER" id="PTHR15995">
    <property type="entry name" value="PROTEIN ZWILCH HOMOLOG"/>
    <property type="match status" value="1"/>
</dbReference>
<keyword evidence="7 9" id="KW-0131">Cell cycle</keyword>
<evidence type="ECO:0000256" key="1">
    <source>
        <dbReference type="ARBA" id="ARBA00004629"/>
    </source>
</evidence>
<evidence type="ECO:0000256" key="8">
    <source>
        <dbReference type="ARBA" id="ARBA00023328"/>
    </source>
</evidence>
<comment type="subcellular location">
    <subcellularLocation>
        <location evidence="1 9">Chromosome</location>
        <location evidence="1 9">Centromere</location>
        <location evidence="1 9">Kinetochore</location>
    </subcellularLocation>
</comment>
<dbReference type="Gene3D" id="2.20.25.230">
    <property type="match status" value="1"/>
</dbReference>
<keyword evidence="6 9" id="KW-0995">Kinetochore</keyword>
<accession>A0A8C2NZ75</accession>
<dbReference type="GO" id="GO:0034501">
    <property type="term" value="P:protein localization to kinetochore"/>
    <property type="evidence" value="ECO:0007669"/>
    <property type="project" value="UniProtKB-UniRule"/>
</dbReference>
<dbReference type="Pfam" id="PF09817">
    <property type="entry name" value="Zwilch"/>
    <property type="match status" value="2"/>
</dbReference>
<comment type="subunit">
    <text evidence="9">Component of the RZZ complex.</text>
</comment>
<evidence type="ECO:0000256" key="9">
    <source>
        <dbReference type="RuleBase" id="RU369076"/>
    </source>
</evidence>
<sequence>TLGDHGGQRSLVCCSSWGGKELDTTQRLNSNRLTDIQVQLISKGQPNPLKNILHENETIFIVEKVPLEKEEPSHIEELQSEDTAISDLSTGENVGLLALPIGRARQLIGFYTMAHNPNMTHLKINRPVTALPPLWVRCDGSDPEGISWLGAELISTSSNITGVVLYMVTCKGESSLLFCGGVHHLSALTAGGFAQYELFKSTALDDIAAASQTTITLDVSWSPVDEILQTPPLSSTATLNIKVESGEPRGPLSQLHRELKFLLVLADGLRTGVTEWPEPLEAKSAVELVQEFLNELNKLNEFGDSTKKDTETVKHDAAAVDGSVECLLTQLWCKMSSSVISYQDLVKCFSLVIQSLQRGAIQPWLHSGSNSLLSKLIHQSYYGTMDTVSLSGTVPVQMLLEIGLDKLKKDYICFFIGQELASLNHLVSFYSQQYVHYSFFKSEFFFLFRSCIKYYEQNPLDEQHIFQLPVRPTAVKDLYQNEKPQKWRVEINSGQKKVKTVWQLSDGPPVDHLGFHRPDFSELTLNGSLEERLSFTSMVTCSQVHFK</sequence>
<comment type="similarity">
    <text evidence="2 9">Belongs to the ZWILCH family.</text>
</comment>
<evidence type="ECO:0000256" key="5">
    <source>
        <dbReference type="ARBA" id="ARBA00022776"/>
    </source>
</evidence>
<comment type="function">
    <text evidence="9">Essential component of the mitotic checkpoint, which prevents cells from prematurely exiting mitosis. Required for the assembly of the dynein-dynactin and MAD1-MAD2 complexes onto kinetochores. Its function related to the spindle assembly machinery is proposed to depend on its association in the mitotic RZZ complex.</text>
</comment>
<dbReference type="FunFam" id="1.10.287.1880:FF:000001">
    <property type="entry name" value="Protein zwilch homolog"/>
    <property type="match status" value="1"/>
</dbReference>
<evidence type="ECO:0000256" key="4">
    <source>
        <dbReference type="ARBA" id="ARBA00022618"/>
    </source>
</evidence>
<dbReference type="Gene3D" id="6.20.270.10">
    <property type="match status" value="1"/>
</dbReference>
<reference evidence="10" key="1">
    <citation type="submission" date="2019-03" db="EMBL/GenBank/DDBJ databases">
        <title>Genome sequencing and reference-guided assembly of Black Bengal Goat (Capra hircus).</title>
        <authorList>
            <person name="Siddiki A.Z."/>
            <person name="Baten A."/>
            <person name="Billah M."/>
            <person name="Alam M.A.U."/>
            <person name="Shawrob K.S.M."/>
            <person name="Saha S."/>
            <person name="Chowdhury M."/>
            <person name="Rahman A.H."/>
            <person name="Stear M."/>
            <person name="Miah G."/>
            <person name="Das G.B."/>
            <person name="Hossain M.M."/>
            <person name="Kumkum M."/>
            <person name="Islam M.S."/>
            <person name="Mollah A.M."/>
            <person name="Ahsan A."/>
            <person name="Tusar F."/>
            <person name="Khan M.K.I."/>
        </authorList>
    </citation>
    <scope>NUCLEOTIDE SEQUENCE [LARGE SCALE GENOMIC DNA]</scope>
</reference>
<dbReference type="Gene3D" id="1.10.287.1880">
    <property type="match status" value="1"/>
</dbReference>
<reference evidence="10" key="2">
    <citation type="submission" date="2025-08" db="UniProtKB">
        <authorList>
            <consortium name="Ensembl"/>
        </authorList>
    </citation>
    <scope>IDENTIFICATION</scope>
</reference>
<organism evidence="10">
    <name type="scientific">Capra hircus</name>
    <name type="common">Goat</name>
    <dbReference type="NCBI Taxonomy" id="9925"/>
    <lineage>
        <taxon>Eukaryota</taxon>
        <taxon>Metazoa</taxon>
        <taxon>Chordata</taxon>
        <taxon>Craniata</taxon>
        <taxon>Vertebrata</taxon>
        <taxon>Euteleostomi</taxon>
        <taxon>Mammalia</taxon>
        <taxon>Eutheria</taxon>
        <taxon>Laurasiatheria</taxon>
        <taxon>Artiodactyla</taxon>
        <taxon>Ruminantia</taxon>
        <taxon>Pecora</taxon>
        <taxon>Bovidae</taxon>
        <taxon>Caprinae</taxon>
        <taxon>Capra</taxon>
    </lineage>
</organism>
<dbReference type="Gene3D" id="1.20.58.730">
    <property type="match status" value="1"/>
</dbReference>
<protein>
    <recommendedName>
        <fullName evidence="9">Protein zwilch</fullName>
    </recommendedName>
</protein>
<dbReference type="GO" id="GO:0007094">
    <property type="term" value="P:mitotic spindle assembly checkpoint signaling"/>
    <property type="evidence" value="ECO:0007669"/>
    <property type="project" value="UniProtKB-UniRule"/>
</dbReference>